<evidence type="ECO:0000313" key="3">
    <source>
        <dbReference type="Proteomes" id="UP000034029"/>
    </source>
</evidence>
<reference evidence="1 3" key="1">
    <citation type="journal article" date="2015" name="Int. J. Syst. Evol. Microbiol.">
        <title>Complete genome sequence of Salinicoccus halodurans H3B36, isolated from the Qaidam Basin in China.</title>
        <authorList>
            <person name="Jiang K."/>
            <person name="Xue Y."/>
            <person name="Ma Y."/>
        </authorList>
    </citation>
    <scope>NUCLEOTIDE SEQUENCE [LARGE SCALE GENOMIC DNA]</scope>
    <source>
        <strain evidence="1 3">H3B36</strain>
    </source>
</reference>
<dbReference type="OrthoDB" id="1853564at2"/>
<reference evidence="2 4" key="3">
    <citation type="submission" date="2016-10" db="EMBL/GenBank/DDBJ databases">
        <authorList>
            <person name="Varghese N."/>
            <person name="Submissions S."/>
        </authorList>
    </citation>
    <scope>NUCLEOTIDE SEQUENCE [LARGE SCALE GENOMIC DNA]</scope>
    <source>
        <strain evidence="2 4">CGMCC 1.6501</strain>
    </source>
</reference>
<name>A0A0F7HMX6_9STAP</name>
<keyword evidence="3" id="KW-1185">Reference proteome</keyword>
<dbReference type="Pfam" id="PF06356">
    <property type="entry name" value="DUF1064"/>
    <property type="match status" value="1"/>
</dbReference>
<gene>
    <name evidence="1" type="ORF">AAT16_09095</name>
    <name evidence="2" type="ORF">SAMN05216235_2716</name>
</gene>
<dbReference type="InterPro" id="IPR009414">
    <property type="entry name" value="DUF1064"/>
</dbReference>
<evidence type="ECO:0008006" key="5">
    <source>
        <dbReference type="Google" id="ProtNLM"/>
    </source>
</evidence>
<reference evidence="3" key="2">
    <citation type="submission" date="2015-04" db="EMBL/GenBank/DDBJ databases">
        <title>Complete genome sequence of Salinicoccus halodurans strain H3B36, isolated from the Qaidam basin of China.</title>
        <authorList>
            <person name="Ma Y."/>
            <person name="Jiang K."/>
            <person name="Xue Y."/>
        </authorList>
    </citation>
    <scope>NUCLEOTIDE SEQUENCE [LARGE SCALE GENOMIC DNA]</scope>
    <source>
        <strain evidence="3">H3B36</strain>
    </source>
</reference>
<dbReference type="AlphaFoldDB" id="A0A0F7HMX6"/>
<dbReference type="Proteomes" id="UP000034029">
    <property type="component" value="Chromosome"/>
</dbReference>
<dbReference type="RefSeq" id="WP_046790558.1">
    <property type="nucleotide sequence ID" value="NZ_CP011366.1"/>
</dbReference>
<accession>A0A0F7HMX6</accession>
<organism evidence="2 4">
    <name type="scientific">Salinicoccus halodurans</name>
    <dbReference type="NCBI Taxonomy" id="407035"/>
    <lineage>
        <taxon>Bacteria</taxon>
        <taxon>Bacillati</taxon>
        <taxon>Bacillota</taxon>
        <taxon>Bacilli</taxon>
        <taxon>Bacillales</taxon>
        <taxon>Staphylococcaceae</taxon>
        <taxon>Salinicoccus</taxon>
    </lineage>
</organism>
<protein>
    <recommendedName>
        <fullName evidence="5">DUF1064 domain-containing protein</fullName>
    </recommendedName>
</protein>
<evidence type="ECO:0000313" key="2">
    <source>
        <dbReference type="EMBL" id="SFK95130.1"/>
    </source>
</evidence>
<sequence>MAVKNKYSAQKITVDGIKFDSKVEAEYYEHLLQKQKAGYIKEIELQPVLNIHPAFEYYGKKRQKMYYKLDFRVKYHDDYEVWIDIKGMATPDAKMKRKITEYMHKDKHIIWISKSIKYGDKYGFIEYDELVKIRAANKRAANKMKRGK</sequence>
<dbReference type="Proteomes" id="UP000183090">
    <property type="component" value="Unassembled WGS sequence"/>
</dbReference>
<dbReference type="EMBL" id="CP011366">
    <property type="protein sequence ID" value="AKG74376.1"/>
    <property type="molecule type" value="Genomic_DNA"/>
</dbReference>
<dbReference type="EMBL" id="FOTB01000006">
    <property type="protein sequence ID" value="SFK95130.1"/>
    <property type="molecule type" value="Genomic_DNA"/>
</dbReference>
<proteinExistence type="predicted"/>
<dbReference type="KEGG" id="shv:AAT16_09095"/>
<evidence type="ECO:0000313" key="4">
    <source>
        <dbReference type="Proteomes" id="UP000183090"/>
    </source>
</evidence>
<evidence type="ECO:0000313" key="1">
    <source>
        <dbReference type="EMBL" id="AKG74376.1"/>
    </source>
</evidence>